<evidence type="ECO:0000256" key="1">
    <source>
        <dbReference type="ARBA" id="ARBA00004429"/>
    </source>
</evidence>
<feature type="transmembrane region" description="Helical" evidence="9">
    <location>
        <begin position="47"/>
        <end position="65"/>
    </location>
</feature>
<feature type="transmembrane region" description="Helical" evidence="9">
    <location>
        <begin position="86"/>
        <end position="107"/>
    </location>
</feature>
<evidence type="ECO:0000313" key="11">
    <source>
        <dbReference type="EMBL" id="MFD2174030.1"/>
    </source>
</evidence>
<protein>
    <recommendedName>
        <fullName evidence="9">TRAP transporter small permease protein</fullName>
    </recommendedName>
</protein>
<dbReference type="EMBL" id="JBHUIX010000009">
    <property type="protein sequence ID" value="MFD2174030.1"/>
    <property type="molecule type" value="Genomic_DNA"/>
</dbReference>
<gene>
    <name evidence="11" type="ORF">ACFSM0_08010</name>
</gene>
<comment type="caution">
    <text evidence="11">The sequence shown here is derived from an EMBL/GenBank/DDBJ whole genome shotgun (WGS) entry which is preliminary data.</text>
</comment>
<comment type="function">
    <text evidence="9">Part of the tripartite ATP-independent periplasmic (TRAP) transport system.</text>
</comment>
<dbReference type="RefSeq" id="WP_377389062.1">
    <property type="nucleotide sequence ID" value="NZ_JBHUIX010000009.1"/>
</dbReference>
<sequence>MPLLKFLLRDAEKILCAVIFLAMTLLGFANVVVRYGTHYSLAATEELLTNGFLLLTIFGAAIAARRGEHLAVELVNDMLPRAVQRVVLAVSVLASASLLVLSAYFSWDALQNLLANGMRSYALGIPAWYYQAAVPFGFALILIRYLQHAWEEWRRGHAFGEIGDV</sequence>
<name>A0ABW5A864_9RHOB</name>
<keyword evidence="6 9" id="KW-1133">Transmembrane helix</keyword>
<keyword evidence="12" id="KW-1185">Reference proteome</keyword>
<keyword evidence="4 9" id="KW-0997">Cell inner membrane</keyword>
<evidence type="ECO:0000256" key="4">
    <source>
        <dbReference type="ARBA" id="ARBA00022519"/>
    </source>
</evidence>
<feature type="transmembrane region" description="Helical" evidence="9">
    <location>
        <begin position="14"/>
        <end position="35"/>
    </location>
</feature>
<evidence type="ECO:0000313" key="12">
    <source>
        <dbReference type="Proteomes" id="UP001597413"/>
    </source>
</evidence>
<comment type="similarity">
    <text evidence="8 9">Belongs to the TRAP transporter small permease family.</text>
</comment>
<dbReference type="PANTHER" id="PTHR35011:SF2">
    <property type="entry name" value="2,3-DIKETO-L-GULONATE TRAP TRANSPORTER SMALL PERMEASE PROTEIN YIAM"/>
    <property type="match status" value="1"/>
</dbReference>
<dbReference type="Proteomes" id="UP001597413">
    <property type="component" value="Unassembled WGS sequence"/>
</dbReference>
<evidence type="ECO:0000259" key="10">
    <source>
        <dbReference type="Pfam" id="PF04290"/>
    </source>
</evidence>
<comment type="subunit">
    <text evidence="9">The complex comprises the extracytoplasmic solute receptor protein and the two transmembrane proteins.</text>
</comment>
<dbReference type="InterPro" id="IPR055348">
    <property type="entry name" value="DctQ"/>
</dbReference>
<organism evidence="11 12">
    <name type="scientific">Rhodobacter lacus</name>
    <dbReference type="NCBI Taxonomy" id="1641972"/>
    <lineage>
        <taxon>Bacteria</taxon>
        <taxon>Pseudomonadati</taxon>
        <taxon>Pseudomonadota</taxon>
        <taxon>Alphaproteobacteria</taxon>
        <taxon>Rhodobacterales</taxon>
        <taxon>Rhodobacter group</taxon>
        <taxon>Rhodobacter</taxon>
    </lineage>
</organism>
<keyword evidence="3" id="KW-1003">Cell membrane</keyword>
<feature type="domain" description="Tripartite ATP-independent periplasmic transporters DctQ component" evidence="10">
    <location>
        <begin position="23"/>
        <end position="155"/>
    </location>
</feature>
<dbReference type="Pfam" id="PF04290">
    <property type="entry name" value="DctQ"/>
    <property type="match status" value="1"/>
</dbReference>
<evidence type="ECO:0000256" key="3">
    <source>
        <dbReference type="ARBA" id="ARBA00022475"/>
    </source>
</evidence>
<keyword evidence="7 9" id="KW-0472">Membrane</keyword>
<evidence type="ECO:0000256" key="2">
    <source>
        <dbReference type="ARBA" id="ARBA00022448"/>
    </source>
</evidence>
<keyword evidence="5 9" id="KW-0812">Transmembrane</keyword>
<evidence type="ECO:0000256" key="5">
    <source>
        <dbReference type="ARBA" id="ARBA00022692"/>
    </source>
</evidence>
<dbReference type="PANTHER" id="PTHR35011">
    <property type="entry name" value="2,3-DIKETO-L-GULONATE TRAP TRANSPORTER SMALL PERMEASE PROTEIN YIAM"/>
    <property type="match status" value="1"/>
</dbReference>
<reference evidence="12" key="1">
    <citation type="journal article" date="2019" name="Int. J. Syst. Evol. Microbiol.">
        <title>The Global Catalogue of Microorganisms (GCM) 10K type strain sequencing project: providing services to taxonomists for standard genome sequencing and annotation.</title>
        <authorList>
            <consortium name="The Broad Institute Genomics Platform"/>
            <consortium name="The Broad Institute Genome Sequencing Center for Infectious Disease"/>
            <person name="Wu L."/>
            <person name="Ma J."/>
        </authorList>
    </citation>
    <scope>NUCLEOTIDE SEQUENCE [LARGE SCALE GENOMIC DNA]</scope>
    <source>
        <strain evidence="12">CCUG 55131</strain>
    </source>
</reference>
<feature type="transmembrane region" description="Helical" evidence="9">
    <location>
        <begin position="127"/>
        <end position="146"/>
    </location>
</feature>
<evidence type="ECO:0000256" key="6">
    <source>
        <dbReference type="ARBA" id="ARBA00022989"/>
    </source>
</evidence>
<accession>A0ABW5A864</accession>
<evidence type="ECO:0000256" key="7">
    <source>
        <dbReference type="ARBA" id="ARBA00023136"/>
    </source>
</evidence>
<comment type="subcellular location">
    <subcellularLocation>
        <location evidence="1 9">Cell inner membrane</location>
        <topology evidence="1 9">Multi-pass membrane protein</topology>
    </subcellularLocation>
</comment>
<evidence type="ECO:0000256" key="9">
    <source>
        <dbReference type="RuleBase" id="RU369079"/>
    </source>
</evidence>
<proteinExistence type="inferred from homology"/>
<evidence type="ECO:0000256" key="8">
    <source>
        <dbReference type="ARBA" id="ARBA00038436"/>
    </source>
</evidence>
<keyword evidence="2 9" id="KW-0813">Transport</keyword>
<dbReference type="InterPro" id="IPR007387">
    <property type="entry name" value="TRAP_DctQ"/>
</dbReference>